<evidence type="ECO:0000313" key="4">
    <source>
        <dbReference type="Proteomes" id="UP000275078"/>
    </source>
</evidence>
<dbReference type="Gene3D" id="3.90.640.10">
    <property type="entry name" value="Actin, Chain A, domain 4"/>
    <property type="match status" value="1"/>
</dbReference>
<dbReference type="PRINTS" id="PR00190">
    <property type="entry name" value="ACTIN"/>
</dbReference>
<protein>
    <submittedName>
        <fullName evidence="3">Chromatin remodeling and histone acetyltransferase complexes subunit putative</fullName>
    </submittedName>
</protein>
<dbReference type="AlphaFoldDB" id="A0A3N4II37"/>
<evidence type="ECO:0000256" key="1">
    <source>
        <dbReference type="RuleBase" id="RU000487"/>
    </source>
</evidence>
<dbReference type="InterPro" id="IPR004001">
    <property type="entry name" value="Actin_CS"/>
</dbReference>
<proteinExistence type="inferred from homology"/>
<dbReference type="FunFam" id="3.30.420.40:FF:000050">
    <property type="entry name" value="Actin, alpha skeletal muscle"/>
    <property type="match status" value="1"/>
</dbReference>
<dbReference type="Gene3D" id="3.30.420.40">
    <property type="match status" value="2"/>
</dbReference>
<dbReference type="EMBL" id="ML119652">
    <property type="protein sequence ID" value="RPA85805.1"/>
    <property type="molecule type" value="Genomic_DNA"/>
</dbReference>
<dbReference type="PANTHER" id="PTHR11937">
    <property type="entry name" value="ACTIN"/>
    <property type="match status" value="1"/>
</dbReference>
<dbReference type="SMART" id="SM00268">
    <property type="entry name" value="ACTIN"/>
    <property type="match status" value="1"/>
</dbReference>
<reference evidence="3 4" key="1">
    <citation type="journal article" date="2018" name="Nat. Ecol. Evol.">
        <title>Pezizomycetes genomes reveal the molecular basis of ectomycorrhizal truffle lifestyle.</title>
        <authorList>
            <person name="Murat C."/>
            <person name="Payen T."/>
            <person name="Noel B."/>
            <person name="Kuo A."/>
            <person name="Morin E."/>
            <person name="Chen J."/>
            <person name="Kohler A."/>
            <person name="Krizsan K."/>
            <person name="Balestrini R."/>
            <person name="Da Silva C."/>
            <person name="Montanini B."/>
            <person name="Hainaut M."/>
            <person name="Levati E."/>
            <person name="Barry K.W."/>
            <person name="Belfiori B."/>
            <person name="Cichocki N."/>
            <person name="Clum A."/>
            <person name="Dockter R.B."/>
            <person name="Fauchery L."/>
            <person name="Guy J."/>
            <person name="Iotti M."/>
            <person name="Le Tacon F."/>
            <person name="Lindquist E.A."/>
            <person name="Lipzen A."/>
            <person name="Malagnac F."/>
            <person name="Mello A."/>
            <person name="Molinier V."/>
            <person name="Miyauchi S."/>
            <person name="Poulain J."/>
            <person name="Riccioni C."/>
            <person name="Rubini A."/>
            <person name="Sitrit Y."/>
            <person name="Splivallo R."/>
            <person name="Traeger S."/>
            <person name="Wang M."/>
            <person name="Zifcakova L."/>
            <person name="Wipf D."/>
            <person name="Zambonelli A."/>
            <person name="Paolocci F."/>
            <person name="Nowrousian M."/>
            <person name="Ottonello S."/>
            <person name="Baldrian P."/>
            <person name="Spatafora J.W."/>
            <person name="Henrissat B."/>
            <person name="Nagy L.G."/>
            <person name="Aury J.M."/>
            <person name="Wincker P."/>
            <person name="Grigoriev I.V."/>
            <person name="Bonfante P."/>
            <person name="Martin F.M."/>
        </authorList>
    </citation>
    <scope>NUCLEOTIDE SEQUENCE [LARGE SCALE GENOMIC DNA]</scope>
    <source>
        <strain evidence="3 4">RN42</strain>
    </source>
</reference>
<dbReference type="OrthoDB" id="5132116at2759"/>
<dbReference type="SUPFAM" id="SSF53067">
    <property type="entry name" value="Actin-like ATPase domain"/>
    <property type="match status" value="2"/>
</dbReference>
<dbReference type="Proteomes" id="UP000275078">
    <property type="component" value="Unassembled WGS sequence"/>
</dbReference>
<dbReference type="STRING" id="1160509.A0A3N4II37"/>
<comment type="similarity">
    <text evidence="1">Belongs to the actin family.</text>
</comment>
<keyword evidence="4" id="KW-1185">Reference proteome</keyword>
<feature type="region of interest" description="Disordered" evidence="2">
    <location>
        <begin position="1"/>
        <end position="20"/>
    </location>
</feature>
<dbReference type="InterPro" id="IPR043129">
    <property type="entry name" value="ATPase_NBD"/>
</dbReference>
<accession>A0A3N4II37</accession>
<name>A0A3N4II37_ASCIM</name>
<dbReference type="CDD" id="cd13395">
    <property type="entry name" value="ASKHA_NBD_Arp4_ACTL6-like"/>
    <property type="match status" value="1"/>
</dbReference>
<gene>
    <name evidence="3" type="ORF">BJ508DRAFT_411775</name>
</gene>
<dbReference type="InterPro" id="IPR004000">
    <property type="entry name" value="Actin"/>
</dbReference>
<dbReference type="Pfam" id="PF00022">
    <property type="entry name" value="Actin"/>
    <property type="match status" value="1"/>
</dbReference>
<evidence type="ECO:0000256" key="2">
    <source>
        <dbReference type="SAM" id="MobiDB-lite"/>
    </source>
</evidence>
<sequence>MASAGQGGPPPTMEYGGDEVGALVLDPGTETTRAGFAGEDLPKRVIASQYGYIPPTEEGGEGQYFLDDINILRRRGGMEVKWPMQDGIVEDWDGAARVWKEALVPQLCESLAENPLIVTEPAWNPVKNREKTTELMFEQFDVPAFYLARSAVCAAFANGKSTCLVVDVGHSNVSVTPVYDGLILKKGTQKTPLGGAFINQQCRAIFAQRNPPIDLTPYNLIDKRARVDIDEPAHPEMRKFPDQDIPHTASWLKWCQDRLVHDFKETIVQTYQQPSGSFSEQHLATQPPRLYEFPTGFNTNFGSERYKIAETMFQPTLATINPDDPLPFDPATVHSIGQIVKDSLQGIDVDVRQAVLANIVVVGGGSLLFGFTDRLQNELQSLYPTVRVKIYASMHAAERKYAGFLGGSILASLGTFHQLWISRREYDEHGAGIVEKRCK</sequence>
<keyword evidence="3" id="KW-0808">Transferase</keyword>
<organism evidence="3 4">
    <name type="scientific">Ascobolus immersus RN42</name>
    <dbReference type="NCBI Taxonomy" id="1160509"/>
    <lineage>
        <taxon>Eukaryota</taxon>
        <taxon>Fungi</taxon>
        <taxon>Dikarya</taxon>
        <taxon>Ascomycota</taxon>
        <taxon>Pezizomycotina</taxon>
        <taxon>Pezizomycetes</taxon>
        <taxon>Pezizales</taxon>
        <taxon>Ascobolaceae</taxon>
        <taxon>Ascobolus</taxon>
    </lineage>
</organism>
<dbReference type="GO" id="GO:0016740">
    <property type="term" value="F:transferase activity"/>
    <property type="evidence" value="ECO:0007669"/>
    <property type="project" value="UniProtKB-KW"/>
</dbReference>
<dbReference type="FunFam" id="3.30.420.40:FF:000058">
    <property type="entry name" value="Putative actin-related protein 5"/>
    <property type="match status" value="1"/>
</dbReference>
<dbReference type="PROSITE" id="PS00432">
    <property type="entry name" value="ACTINS_2"/>
    <property type="match status" value="1"/>
</dbReference>
<evidence type="ECO:0000313" key="3">
    <source>
        <dbReference type="EMBL" id="RPA85805.1"/>
    </source>
</evidence>